<feature type="region of interest" description="Disordered" evidence="1">
    <location>
        <begin position="31"/>
        <end position="56"/>
    </location>
</feature>
<dbReference type="PANTHER" id="PTHR20875:SF7">
    <property type="entry name" value="EF-HAND DOMAIN-CONTAINING PROTEIN"/>
    <property type="match status" value="1"/>
</dbReference>
<gene>
    <name evidence="2" type="ORF">chiPu_0000816</name>
</gene>
<sequence>MSVTFVKLPTISRPGLRGTPTESLSLRVDGATSRRAATAQPHLAGRASWSPGFTAGNGNRSRAHTAIGHFSMACSPRQTYDTNKVRALIREKLNSSFQTVQRMFQTNDPKGAGTVSKEALTRILWNLCGYLNTQQVKDLLGSLGMAGLSRFSFADFVSCFQDTEIGKTEWIRNIQPKQLQESGTKNANNCFLLQKSSKVEETTDNHLALLKQKVHESGFSVESHFEPSCLRPGGVIAAEQLKQALNSMGFVINNEEFNHLWLRISKERKLEVPTEQLLRELGINSQQAICHETTNPGTICRADPNEYSARSPTAKNKHNPSIGVADPSEDFIKILKDKMEEACASVLHEFAKYDKEANGLISKTAFRHALVDLKISMFVMDLEHLLARLNLRRKDGYVDYVAFVGKLQSRSNLSLFQKMMPRLSPSDGGGLRAAKGSLTASEAMVCLLNQCHRLYLHLLAAFRKVKGCTQEAVNIQAFKEIIEKNFQIQVSANQLDNIVVKIGDPGNKLVSYSKFLGLFQNRPSTGELKQEVSQYSLLLNDKNFRIDRIRYLDRFGSDWARYSNAQKPRSLQELRALVWGLLERNFRYFCQTFISVCINDDCGADKEKLDDILLRMKVILLPMELEKLWYSLPISYPAEAISLRKFLRHFSRMKKVKDSEKDGQKNPVAHIQKKLRRDVVKHWNDLKSVLKARDPHGTGRVPFRDIQALCMTLKWSLLPAELDKLLAAYDLDKNAEFHYIPFMKSYTKMEKAVV</sequence>
<dbReference type="PANTHER" id="PTHR20875">
    <property type="entry name" value="EF-HAND CALCIUM-BINDING DOMAIN-CONTAINING PROTEIN 6-RELATED"/>
    <property type="match status" value="1"/>
</dbReference>
<dbReference type="SUPFAM" id="SSF47473">
    <property type="entry name" value="EF-hand"/>
    <property type="match status" value="2"/>
</dbReference>
<comment type="caution">
    <text evidence="2">The sequence shown here is derived from an EMBL/GenBank/DDBJ whole genome shotgun (WGS) entry which is preliminary data.</text>
</comment>
<keyword evidence="3" id="KW-1185">Reference proteome</keyword>
<dbReference type="InterPro" id="IPR052603">
    <property type="entry name" value="EFCB6"/>
</dbReference>
<dbReference type="AlphaFoldDB" id="A0A401RWC8"/>
<evidence type="ECO:0000313" key="3">
    <source>
        <dbReference type="Proteomes" id="UP000287033"/>
    </source>
</evidence>
<dbReference type="EMBL" id="BEZZ01000011">
    <property type="protein sequence ID" value="GCC22429.1"/>
    <property type="molecule type" value="Genomic_DNA"/>
</dbReference>
<dbReference type="Gene3D" id="1.10.238.10">
    <property type="entry name" value="EF-hand"/>
    <property type="match status" value="3"/>
</dbReference>
<dbReference type="OrthoDB" id="26525at2759"/>
<dbReference type="OMA" id="QFRENDG"/>
<evidence type="ECO:0000313" key="2">
    <source>
        <dbReference type="EMBL" id="GCC22429.1"/>
    </source>
</evidence>
<organism evidence="2 3">
    <name type="scientific">Chiloscyllium punctatum</name>
    <name type="common">Brownbanded bambooshark</name>
    <name type="synonym">Hemiscyllium punctatum</name>
    <dbReference type="NCBI Taxonomy" id="137246"/>
    <lineage>
        <taxon>Eukaryota</taxon>
        <taxon>Metazoa</taxon>
        <taxon>Chordata</taxon>
        <taxon>Craniata</taxon>
        <taxon>Vertebrata</taxon>
        <taxon>Chondrichthyes</taxon>
        <taxon>Elasmobranchii</taxon>
        <taxon>Galeomorphii</taxon>
        <taxon>Galeoidea</taxon>
        <taxon>Orectolobiformes</taxon>
        <taxon>Hemiscylliidae</taxon>
        <taxon>Chiloscyllium</taxon>
    </lineage>
</organism>
<evidence type="ECO:0008006" key="4">
    <source>
        <dbReference type="Google" id="ProtNLM"/>
    </source>
</evidence>
<name>A0A401RWC8_CHIPU</name>
<dbReference type="Proteomes" id="UP000287033">
    <property type="component" value="Unassembled WGS sequence"/>
</dbReference>
<proteinExistence type="predicted"/>
<evidence type="ECO:0000256" key="1">
    <source>
        <dbReference type="SAM" id="MobiDB-lite"/>
    </source>
</evidence>
<dbReference type="InterPro" id="IPR011992">
    <property type="entry name" value="EF-hand-dom_pair"/>
</dbReference>
<accession>A0A401RWC8</accession>
<reference evidence="2 3" key="1">
    <citation type="journal article" date="2018" name="Nat. Ecol. Evol.">
        <title>Shark genomes provide insights into elasmobranch evolution and the origin of vertebrates.</title>
        <authorList>
            <person name="Hara Y"/>
            <person name="Yamaguchi K"/>
            <person name="Onimaru K"/>
            <person name="Kadota M"/>
            <person name="Koyanagi M"/>
            <person name="Keeley SD"/>
            <person name="Tatsumi K"/>
            <person name="Tanaka K"/>
            <person name="Motone F"/>
            <person name="Kageyama Y"/>
            <person name="Nozu R"/>
            <person name="Adachi N"/>
            <person name="Nishimura O"/>
            <person name="Nakagawa R"/>
            <person name="Tanegashima C"/>
            <person name="Kiyatake I"/>
            <person name="Matsumoto R"/>
            <person name="Murakumo K"/>
            <person name="Nishida K"/>
            <person name="Terakita A"/>
            <person name="Kuratani S"/>
            <person name="Sato K"/>
            <person name="Hyodo S Kuraku.S."/>
        </authorList>
    </citation>
    <scope>NUCLEOTIDE SEQUENCE [LARGE SCALE GENOMIC DNA]</scope>
</reference>
<protein>
    <recommendedName>
        <fullName evidence="4">EF-hand domain-containing protein</fullName>
    </recommendedName>
</protein>
<dbReference type="STRING" id="137246.A0A401RWC8"/>